<dbReference type="Proteomes" id="UP000699462">
    <property type="component" value="Unassembled WGS sequence"/>
</dbReference>
<protein>
    <submittedName>
        <fullName evidence="2">Uncharacterized protein</fullName>
    </submittedName>
</protein>
<accession>A0A8T0DJ91</accession>
<dbReference type="OrthoDB" id="6284264at2759"/>
<feature type="compositionally biased region" description="Polar residues" evidence="1">
    <location>
        <begin position="179"/>
        <end position="189"/>
    </location>
</feature>
<feature type="non-terminal residue" evidence="2">
    <location>
        <position position="1"/>
    </location>
</feature>
<keyword evidence="3" id="KW-1185">Reference proteome</keyword>
<feature type="region of interest" description="Disordered" evidence="1">
    <location>
        <begin position="171"/>
        <end position="212"/>
    </location>
</feature>
<gene>
    <name evidence="2" type="ORF">P879_04329</name>
</gene>
<organism evidence="2 3">
    <name type="scientific">Paragonimus westermani</name>
    <dbReference type="NCBI Taxonomy" id="34504"/>
    <lineage>
        <taxon>Eukaryota</taxon>
        <taxon>Metazoa</taxon>
        <taxon>Spiralia</taxon>
        <taxon>Lophotrochozoa</taxon>
        <taxon>Platyhelminthes</taxon>
        <taxon>Trematoda</taxon>
        <taxon>Digenea</taxon>
        <taxon>Plagiorchiida</taxon>
        <taxon>Troglotremata</taxon>
        <taxon>Troglotrematidae</taxon>
        <taxon>Paragonimus</taxon>
    </lineage>
</organism>
<sequence>TVPKLFYAPPRFLSVTRSNFEHRFRLSAESVELQDQNWAHLVDAADSVLWSTHFSKALDEAHCWSSHHHQISGTELANVLCDSPKSEAASKAVNELVVPVRLLDCPMYRVQLAGHRFFVRTFSMPAIRELSTLKGGTWSHLSLDVDVHEATDRSPILVHYHTLIKECDNKETDNDSHHVVQSANSSASPSDVPASRSVQPERRRSSLVKINSPPVMTSSPISTIALGHDQINPSLSSTIIYPTPSVIPRSPVSSTDGSFPIERNRPSQSIDSIFDNVNPTITYHHHHWPLKTHPSPLKSTCKPALSVGPFEKLSMLIPLTAQQNHQSELCHLSQAKRPHSPPDPLTNLLISLTVQPRCPPPKRGSQRVNKNMESGEFLVYASGHKTV</sequence>
<proteinExistence type="predicted"/>
<evidence type="ECO:0000313" key="2">
    <source>
        <dbReference type="EMBL" id="KAF8567959.1"/>
    </source>
</evidence>
<comment type="caution">
    <text evidence="2">The sequence shown here is derived from an EMBL/GenBank/DDBJ whole genome shotgun (WGS) entry which is preliminary data.</text>
</comment>
<dbReference type="EMBL" id="JTDF01003244">
    <property type="protein sequence ID" value="KAF8567959.1"/>
    <property type="molecule type" value="Genomic_DNA"/>
</dbReference>
<evidence type="ECO:0000313" key="3">
    <source>
        <dbReference type="Proteomes" id="UP000699462"/>
    </source>
</evidence>
<reference evidence="2 3" key="1">
    <citation type="submission" date="2019-07" db="EMBL/GenBank/DDBJ databases">
        <title>Annotation for the trematode Paragonimus westermani.</title>
        <authorList>
            <person name="Choi Y.-J."/>
        </authorList>
    </citation>
    <scope>NUCLEOTIDE SEQUENCE [LARGE SCALE GENOMIC DNA]</scope>
    <source>
        <strain evidence="2">180907_Pwestermani</strain>
    </source>
</reference>
<name>A0A8T0DJ91_9TREM</name>
<evidence type="ECO:0000256" key="1">
    <source>
        <dbReference type="SAM" id="MobiDB-lite"/>
    </source>
</evidence>
<dbReference type="AlphaFoldDB" id="A0A8T0DJ91"/>